<dbReference type="PANTHER" id="PTHR42852:SF17">
    <property type="entry name" value="THIOREDOXIN-LIKE PROTEIN HI_1115"/>
    <property type="match status" value="1"/>
</dbReference>
<evidence type="ECO:0000259" key="2">
    <source>
        <dbReference type="PROSITE" id="PS51352"/>
    </source>
</evidence>
<protein>
    <submittedName>
        <fullName evidence="3">Peroxiredoxin</fullName>
    </submittedName>
</protein>
<dbReference type="Gene3D" id="3.40.30.10">
    <property type="entry name" value="Glutaredoxin"/>
    <property type="match status" value="1"/>
</dbReference>
<dbReference type="GO" id="GO:0016209">
    <property type="term" value="F:antioxidant activity"/>
    <property type="evidence" value="ECO:0007669"/>
    <property type="project" value="InterPro"/>
</dbReference>
<dbReference type="AlphaFoldDB" id="A0A1I1IFU0"/>
<sequence>MRLFMTLCLLLSSFIASTSELMSAIKPVKQAAVLRLPDTKGEVISLANYKGKYVLVNFWAYWCGPCIKEFPAMENLYQALKPQGLEILAVHVGPFESAGADFLKSTTTSFKVLIDKNTELKKWKVPALPWSYLIDPQGKLVYQAIGSKTWDIETMKKLMRN</sequence>
<evidence type="ECO:0000313" key="3">
    <source>
        <dbReference type="EMBL" id="SFC33088.1"/>
    </source>
</evidence>
<organism evidence="3 4">
    <name type="scientific">Pseudoalteromonas denitrificans DSM 6059</name>
    <dbReference type="NCBI Taxonomy" id="1123010"/>
    <lineage>
        <taxon>Bacteria</taxon>
        <taxon>Pseudomonadati</taxon>
        <taxon>Pseudomonadota</taxon>
        <taxon>Gammaproteobacteria</taxon>
        <taxon>Alteromonadales</taxon>
        <taxon>Pseudoalteromonadaceae</taxon>
        <taxon>Pseudoalteromonas</taxon>
    </lineage>
</organism>
<dbReference type="OrthoDB" id="9799347at2"/>
<dbReference type="RefSeq" id="WP_091982303.1">
    <property type="nucleotide sequence ID" value="NZ_FOLO01000007.1"/>
</dbReference>
<reference evidence="3 4" key="1">
    <citation type="submission" date="2016-10" db="EMBL/GenBank/DDBJ databases">
        <authorList>
            <person name="de Groot N.N."/>
        </authorList>
    </citation>
    <scope>NUCLEOTIDE SEQUENCE [LARGE SCALE GENOMIC DNA]</scope>
    <source>
        <strain evidence="3 4">DSM 6059</strain>
    </source>
</reference>
<dbReference type="Pfam" id="PF00578">
    <property type="entry name" value="AhpC-TSA"/>
    <property type="match status" value="1"/>
</dbReference>
<dbReference type="CDD" id="cd02966">
    <property type="entry name" value="TlpA_like_family"/>
    <property type="match status" value="1"/>
</dbReference>
<feature type="signal peptide" evidence="1">
    <location>
        <begin position="1"/>
        <end position="18"/>
    </location>
</feature>
<evidence type="ECO:0000256" key="1">
    <source>
        <dbReference type="SAM" id="SignalP"/>
    </source>
</evidence>
<keyword evidence="1" id="KW-0732">Signal</keyword>
<gene>
    <name evidence="3" type="ORF">SAMN02745724_01451</name>
</gene>
<dbReference type="InterPro" id="IPR036249">
    <property type="entry name" value="Thioredoxin-like_sf"/>
</dbReference>
<evidence type="ECO:0000313" key="4">
    <source>
        <dbReference type="Proteomes" id="UP000198862"/>
    </source>
</evidence>
<dbReference type="SUPFAM" id="SSF52833">
    <property type="entry name" value="Thioredoxin-like"/>
    <property type="match status" value="1"/>
</dbReference>
<dbReference type="PANTHER" id="PTHR42852">
    <property type="entry name" value="THIOL:DISULFIDE INTERCHANGE PROTEIN DSBE"/>
    <property type="match status" value="1"/>
</dbReference>
<dbReference type="STRING" id="1123010.SAMN02745724_01451"/>
<name>A0A1I1IFU0_9GAMM</name>
<dbReference type="InterPro" id="IPR000866">
    <property type="entry name" value="AhpC/TSA"/>
</dbReference>
<proteinExistence type="predicted"/>
<dbReference type="Proteomes" id="UP000198862">
    <property type="component" value="Unassembled WGS sequence"/>
</dbReference>
<dbReference type="InterPro" id="IPR050553">
    <property type="entry name" value="Thioredoxin_ResA/DsbE_sf"/>
</dbReference>
<accession>A0A1I1IFU0</accession>
<feature type="chain" id="PRO_5011646682" evidence="1">
    <location>
        <begin position="19"/>
        <end position="161"/>
    </location>
</feature>
<dbReference type="InterPro" id="IPR013766">
    <property type="entry name" value="Thioredoxin_domain"/>
</dbReference>
<feature type="domain" description="Thioredoxin" evidence="2">
    <location>
        <begin position="25"/>
        <end position="161"/>
    </location>
</feature>
<dbReference type="GO" id="GO:0016491">
    <property type="term" value="F:oxidoreductase activity"/>
    <property type="evidence" value="ECO:0007669"/>
    <property type="project" value="InterPro"/>
</dbReference>
<dbReference type="EMBL" id="FOLO01000007">
    <property type="protein sequence ID" value="SFC33088.1"/>
    <property type="molecule type" value="Genomic_DNA"/>
</dbReference>
<dbReference type="PROSITE" id="PS51352">
    <property type="entry name" value="THIOREDOXIN_2"/>
    <property type="match status" value="1"/>
</dbReference>
<keyword evidence="4" id="KW-1185">Reference proteome</keyword>